<feature type="domain" description="NR LBD" evidence="13">
    <location>
        <begin position="170"/>
        <end position="420"/>
    </location>
</feature>
<dbReference type="InterPro" id="IPR035500">
    <property type="entry name" value="NHR-like_dom_sf"/>
</dbReference>
<name>A0AAV5SI69_9BILA</name>
<dbReference type="GO" id="GO:0008270">
    <property type="term" value="F:zinc ion binding"/>
    <property type="evidence" value="ECO:0007669"/>
    <property type="project" value="UniProtKB-KW"/>
</dbReference>
<feature type="non-terminal residue" evidence="14">
    <location>
        <position position="1"/>
    </location>
</feature>
<evidence type="ECO:0000256" key="2">
    <source>
        <dbReference type="ARBA" id="ARBA00022723"/>
    </source>
</evidence>
<keyword evidence="9 10" id="KW-0539">Nucleus</keyword>
<dbReference type="Gene3D" id="1.10.565.10">
    <property type="entry name" value="Retinoid X Receptor"/>
    <property type="match status" value="1"/>
</dbReference>
<sequence length="427" mass="49178">SSICLVCSSPSAHSLHFGARTCKACAAFFRRTISMGIHYACTSVAATVPCSIHYHLRMICRACRYEKCLGVGMKEGMVQRKLDENNKSSPPKHRKGINTELRASSNYGARGVNQGWKEDEPVPAEPMQDRRSSSTSKDSFDVRQGPFMNSDDVIAHYRDSEMALHDRRRMLHAPDARLLDLFDDREEAPFRREHLREFNIATFAGPSRSDLMCVVEQTRDLSLFKRLTIRSDKTLVVRYVYTVDYVLASAFLTEKLGMKENILVLIDGTFLRMKPLPLTGYEENAHAQFKTAQEWETNKAFIPLFIRKWTEVIIPFCEMRLSFNEYVLLKTLIVYQMVRYRLTEDGRRLCSQHRDMIISALHRTAELEGVHDPVQRVGEIILLMSTIINYTSSLIRQCFNITVCNQLNADTEIKLDSMIQEMCTWKF</sequence>
<keyword evidence="7 10" id="KW-0804">Transcription</keyword>
<dbReference type="InterPro" id="IPR013088">
    <property type="entry name" value="Znf_NHR/GATA"/>
</dbReference>
<dbReference type="EMBL" id="BTSX01000001">
    <property type="protein sequence ID" value="GMS81863.1"/>
    <property type="molecule type" value="Genomic_DNA"/>
</dbReference>
<evidence type="ECO:0000313" key="14">
    <source>
        <dbReference type="EMBL" id="GMS81863.1"/>
    </source>
</evidence>
<dbReference type="GO" id="GO:0003700">
    <property type="term" value="F:DNA-binding transcription factor activity"/>
    <property type="evidence" value="ECO:0007669"/>
    <property type="project" value="InterPro"/>
</dbReference>
<keyword evidence="2 10" id="KW-0479">Metal-binding</keyword>
<dbReference type="Pfam" id="PF00105">
    <property type="entry name" value="zf-C4"/>
    <property type="match status" value="1"/>
</dbReference>
<keyword evidence="6 10" id="KW-0238">DNA-binding</keyword>
<dbReference type="GO" id="GO:0005634">
    <property type="term" value="C:nucleus"/>
    <property type="evidence" value="ECO:0007669"/>
    <property type="project" value="UniProtKB-SubCell"/>
</dbReference>
<keyword evidence="15" id="KW-1185">Reference proteome</keyword>
<dbReference type="PANTHER" id="PTHR46397">
    <property type="entry name" value="NUCLEAR HORMONE RECEPTOR FAMILY-RELATED"/>
    <property type="match status" value="1"/>
</dbReference>
<evidence type="ECO:0000256" key="7">
    <source>
        <dbReference type="ARBA" id="ARBA00023163"/>
    </source>
</evidence>
<evidence type="ECO:0000256" key="9">
    <source>
        <dbReference type="ARBA" id="ARBA00023242"/>
    </source>
</evidence>
<dbReference type="PRINTS" id="PR00047">
    <property type="entry name" value="STROIDFINGER"/>
</dbReference>
<reference evidence="14" key="1">
    <citation type="submission" date="2023-10" db="EMBL/GenBank/DDBJ databases">
        <title>Genome assembly of Pristionchus species.</title>
        <authorList>
            <person name="Yoshida K."/>
            <person name="Sommer R.J."/>
        </authorList>
    </citation>
    <scope>NUCLEOTIDE SEQUENCE</scope>
    <source>
        <strain evidence="14">RS0144</strain>
    </source>
</reference>
<keyword evidence="5 10" id="KW-0805">Transcription regulation</keyword>
<feature type="domain" description="Nuclear receptor" evidence="12">
    <location>
        <begin position="1"/>
        <end position="80"/>
    </location>
</feature>
<keyword evidence="8 10" id="KW-0675">Receptor</keyword>
<feature type="region of interest" description="Disordered" evidence="11">
    <location>
        <begin position="80"/>
        <end position="142"/>
    </location>
</feature>
<dbReference type="Pfam" id="PF00104">
    <property type="entry name" value="Hormone_recep"/>
    <property type="match status" value="1"/>
</dbReference>
<dbReference type="PANTHER" id="PTHR46397:SF5">
    <property type="entry name" value="NUCLEAR HORMONE RECEPTOR FAMILY MEMBER NHR-20"/>
    <property type="match status" value="1"/>
</dbReference>
<gene>
    <name evidence="14" type="ORF">PENTCL1PPCAC_4038</name>
</gene>
<evidence type="ECO:0000256" key="1">
    <source>
        <dbReference type="ARBA" id="ARBA00005993"/>
    </source>
</evidence>
<evidence type="ECO:0000256" key="10">
    <source>
        <dbReference type="RuleBase" id="RU004334"/>
    </source>
</evidence>
<comment type="similarity">
    <text evidence="1 10">Belongs to the nuclear hormone receptor family.</text>
</comment>
<comment type="subcellular location">
    <subcellularLocation>
        <location evidence="10">Nucleus</location>
    </subcellularLocation>
</comment>
<evidence type="ECO:0000259" key="13">
    <source>
        <dbReference type="PROSITE" id="PS51843"/>
    </source>
</evidence>
<dbReference type="SMART" id="SM00399">
    <property type="entry name" value="ZnF_C4"/>
    <property type="match status" value="1"/>
</dbReference>
<dbReference type="PROSITE" id="PS00031">
    <property type="entry name" value="NUCLEAR_REC_DBD_1"/>
    <property type="match status" value="1"/>
</dbReference>
<evidence type="ECO:0000256" key="6">
    <source>
        <dbReference type="ARBA" id="ARBA00023125"/>
    </source>
</evidence>
<accession>A0AAV5SI69</accession>
<dbReference type="PROSITE" id="PS51030">
    <property type="entry name" value="NUCLEAR_REC_DBD_2"/>
    <property type="match status" value="1"/>
</dbReference>
<dbReference type="SMART" id="SM00430">
    <property type="entry name" value="HOLI"/>
    <property type="match status" value="1"/>
</dbReference>
<evidence type="ECO:0000256" key="3">
    <source>
        <dbReference type="ARBA" id="ARBA00022771"/>
    </source>
</evidence>
<dbReference type="SUPFAM" id="SSF48508">
    <property type="entry name" value="Nuclear receptor ligand-binding domain"/>
    <property type="match status" value="1"/>
</dbReference>
<dbReference type="Gene3D" id="3.30.50.10">
    <property type="entry name" value="Erythroid Transcription Factor GATA-1, subunit A"/>
    <property type="match status" value="1"/>
</dbReference>
<dbReference type="GO" id="GO:0043565">
    <property type="term" value="F:sequence-specific DNA binding"/>
    <property type="evidence" value="ECO:0007669"/>
    <property type="project" value="InterPro"/>
</dbReference>
<evidence type="ECO:0000313" key="15">
    <source>
        <dbReference type="Proteomes" id="UP001432027"/>
    </source>
</evidence>
<evidence type="ECO:0008006" key="16">
    <source>
        <dbReference type="Google" id="ProtNLM"/>
    </source>
</evidence>
<keyword evidence="3 10" id="KW-0863">Zinc-finger</keyword>
<dbReference type="SUPFAM" id="SSF57716">
    <property type="entry name" value="Glucocorticoid receptor-like (DNA-binding domain)"/>
    <property type="match status" value="1"/>
</dbReference>
<dbReference type="InterPro" id="IPR000536">
    <property type="entry name" value="Nucl_hrmn_rcpt_lig-bd"/>
</dbReference>
<dbReference type="InterPro" id="IPR001628">
    <property type="entry name" value="Znf_hrmn_rcpt"/>
</dbReference>
<keyword evidence="4 10" id="KW-0862">Zinc</keyword>
<dbReference type="PROSITE" id="PS51843">
    <property type="entry name" value="NR_LBD"/>
    <property type="match status" value="1"/>
</dbReference>
<dbReference type="Proteomes" id="UP001432027">
    <property type="component" value="Unassembled WGS sequence"/>
</dbReference>
<proteinExistence type="inferred from homology"/>
<evidence type="ECO:0000256" key="8">
    <source>
        <dbReference type="ARBA" id="ARBA00023170"/>
    </source>
</evidence>
<comment type="caution">
    <text evidence="14">The sequence shown here is derived from an EMBL/GenBank/DDBJ whole genome shotgun (WGS) entry which is preliminary data.</text>
</comment>
<organism evidence="14 15">
    <name type="scientific">Pristionchus entomophagus</name>
    <dbReference type="NCBI Taxonomy" id="358040"/>
    <lineage>
        <taxon>Eukaryota</taxon>
        <taxon>Metazoa</taxon>
        <taxon>Ecdysozoa</taxon>
        <taxon>Nematoda</taxon>
        <taxon>Chromadorea</taxon>
        <taxon>Rhabditida</taxon>
        <taxon>Rhabditina</taxon>
        <taxon>Diplogasteromorpha</taxon>
        <taxon>Diplogasteroidea</taxon>
        <taxon>Neodiplogasteridae</taxon>
        <taxon>Pristionchus</taxon>
    </lineage>
</organism>
<evidence type="ECO:0000259" key="12">
    <source>
        <dbReference type="PROSITE" id="PS51030"/>
    </source>
</evidence>
<evidence type="ECO:0000256" key="5">
    <source>
        <dbReference type="ARBA" id="ARBA00023015"/>
    </source>
</evidence>
<evidence type="ECO:0000256" key="11">
    <source>
        <dbReference type="SAM" id="MobiDB-lite"/>
    </source>
</evidence>
<evidence type="ECO:0000256" key="4">
    <source>
        <dbReference type="ARBA" id="ARBA00022833"/>
    </source>
</evidence>
<dbReference type="AlphaFoldDB" id="A0AAV5SI69"/>
<protein>
    <recommendedName>
        <fullName evidence="16">Nuclear receptor</fullName>
    </recommendedName>
</protein>